<reference evidence="4" key="1">
    <citation type="journal article" date="2020" name="Stud. Mycol.">
        <title>101 Dothideomycetes genomes: a test case for predicting lifestyles and emergence of pathogens.</title>
        <authorList>
            <person name="Haridas S."/>
            <person name="Albert R."/>
            <person name="Binder M."/>
            <person name="Bloem J."/>
            <person name="Labutti K."/>
            <person name="Salamov A."/>
            <person name="Andreopoulos B."/>
            <person name="Baker S."/>
            <person name="Barry K."/>
            <person name="Bills G."/>
            <person name="Bluhm B."/>
            <person name="Cannon C."/>
            <person name="Castanera R."/>
            <person name="Culley D."/>
            <person name="Daum C."/>
            <person name="Ezra D."/>
            <person name="Gonzalez J."/>
            <person name="Henrissat B."/>
            <person name="Kuo A."/>
            <person name="Liang C."/>
            <person name="Lipzen A."/>
            <person name="Lutzoni F."/>
            <person name="Magnuson J."/>
            <person name="Mondo S."/>
            <person name="Nolan M."/>
            <person name="Ohm R."/>
            <person name="Pangilinan J."/>
            <person name="Park H.-J."/>
            <person name="Ramirez L."/>
            <person name="Alfaro M."/>
            <person name="Sun H."/>
            <person name="Tritt A."/>
            <person name="Yoshinaga Y."/>
            <person name="Zwiers L.-H."/>
            <person name="Turgeon B."/>
            <person name="Goodwin S."/>
            <person name="Spatafora J."/>
            <person name="Crous P."/>
            <person name="Grigoriev I."/>
        </authorList>
    </citation>
    <scope>NUCLEOTIDE SEQUENCE</scope>
    <source>
        <strain evidence="4">CBS 107.79</strain>
    </source>
</reference>
<feature type="compositionally biased region" description="Low complexity" evidence="2">
    <location>
        <begin position="120"/>
        <end position="147"/>
    </location>
</feature>
<keyword evidence="5" id="KW-1185">Reference proteome</keyword>
<evidence type="ECO:0000256" key="1">
    <source>
        <dbReference type="PROSITE-ProRule" id="PRU00175"/>
    </source>
</evidence>
<protein>
    <recommendedName>
        <fullName evidence="3">RING-type domain-containing protein</fullName>
    </recommendedName>
</protein>
<dbReference type="GO" id="GO:0008270">
    <property type="term" value="F:zinc ion binding"/>
    <property type="evidence" value="ECO:0007669"/>
    <property type="project" value="UniProtKB-KW"/>
</dbReference>
<evidence type="ECO:0000256" key="2">
    <source>
        <dbReference type="SAM" id="MobiDB-lite"/>
    </source>
</evidence>
<dbReference type="OrthoDB" id="8062037at2759"/>
<evidence type="ECO:0000259" key="3">
    <source>
        <dbReference type="PROSITE" id="PS50089"/>
    </source>
</evidence>
<dbReference type="GO" id="GO:0061630">
    <property type="term" value="F:ubiquitin protein ligase activity"/>
    <property type="evidence" value="ECO:0007669"/>
    <property type="project" value="InterPro"/>
</dbReference>
<feature type="compositionally biased region" description="Basic and acidic residues" evidence="2">
    <location>
        <begin position="105"/>
        <end position="115"/>
    </location>
</feature>
<keyword evidence="1" id="KW-0862">Zinc</keyword>
<organism evidence="4 5">
    <name type="scientific">Bimuria novae-zelandiae CBS 107.79</name>
    <dbReference type="NCBI Taxonomy" id="1447943"/>
    <lineage>
        <taxon>Eukaryota</taxon>
        <taxon>Fungi</taxon>
        <taxon>Dikarya</taxon>
        <taxon>Ascomycota</taxon>
        <taxon>Pezizomycotina</taxon>
        <taxon>Dothideomycetes</taxon>
        <taxon>Pleosporomycetidae</taxon>
        <taxon>Pleosporales</taxon>
        <taxon>Massarineae</taxon>
        <taxon>Didymosphaeriaceae</taxon>
        <taxon>Bimuria</taxon>
    </lineage>
</organism>
<feature type="domain" description="RING-type" evidence="3">
    <location>
        <begin position="229"/>
        <end position="280"/>
    </location>
</feature>
<evidence type="ECO:0000313" key="5">
    <source>
        <dbReference type="Proteomes" id="UP000800036"/>
    </source>
</evidence>
<dbReference type="AlphaFoldDB" id="A0A6A5VQW1"/>
<dbReference type="InterPro" id="IPR013083">
    <property type="entry name" value="Znf_RING/FYVE/PHD"/>
</dbReference>
<feature type="region of interest" description="Disordered" evidence="2">
    <location>
        <begin position="105"/>
        <end position="150"/>
    </location>
</feature>
<keyword evidence="1" id="KW-0863">Zinc-finger</keyword>
<feature type="region of interest" description="Disordered" evidence="2">
    <location>
        <begin position="167"/>
        <end position="218"/>
    </location>
</feature>
<feature type="compositionally biased region" description="Pro residues" evidence="2">
    <location>
        <begin position="192"/>
        <end position="206"/>
    </location>
</feature>
<sequence>MSSGSPSRRLPLWDAPAVLKLTTTHRCAGWAPSRGRACANPIALHNQTTADALLKALSRKEPDAIDLEEDLYQLARLVLCRRWHQNQADNMVEKWSARIERYEREREDVEGMERRGRGRGSSSSQSSSSQSSSTSPSRSPSSRTSSQNCTRIARLEATVATLVAELTARSTAQPPPSSETLFPRSTSASSPTSPPPSTPSSSPPSPLQRSPQRPCTNPHVRRRAIDDACPICHEDFLLRDQDALVWCKSGCGRTVHGACWERWKHTQQADGREGSCAMCRTPWGRECACT</sequence>
<dbReference type="SUPFAM" id="SSF57850">
    <property type="entry name" value="RING/U-box"/>
    <property type="match status" value="1"/>
</dbReference>
<accession>A0A6A5VQW1</accession>
<keyword evidence="1" id="KW-0479">Metal-binding</keyword>
<evidence type="ECO:0000313" key="4">
    <source>
        <dbReference type="EMBL" id="KAF1978959.1"/>
    </source>
</evidence>
<dbReference type="InterPro" id="IPR039903">
    <property type="entry name" value="Zswim2"/>
</dbReference>
<dbReference type="PANTHER" id="PTHR21540">
    <property type="entry name" value="RING FINGER AND SWIM DOMAIN-CONTAINING PROTEIN 2"/>
    <property type="match status" value="1"/>
</dbReference>
<dbReference type="InterPro" id="IPR001841">
    <property type="entry name" value="Znf_RING"/>
</dbReference>
<dbReference type="EMBL" id="ML976659">
    <property type="protein sequence ID" value="KAF1978959.1"/>
    <property type="molecule type" value="Genomic_DNA"/>
</dbReference>
<dbReference type="PROSITE" id="PS50089">
    <property type="entry name" value="ZF_RING_2"/>
    <property type="match status" value="1"/>
</dbReference>
<gene>
    <name evidence="4" type="ORF">BU23DRAFT_549649</name>
</gene>
<dbReference type="Proteomes" id="UP000800036">
    <property type="component" value="Unassembled WGS sequence"/>
</dbReference>
<dbReference type="Gene3D" id="3.30.40.10">
    <property type="entry name" value="Zinc/RING finger domain, C3HC4 (zinc finger)"/>
    <property type="match status" value="1"/>
</dbReference>
<proteinExistence type="predicted"/>
<name>A0A6A5VQW1_9PLEO</name>